<dbReference type="PANTHER" id="PTHR30535:SF35">
    <property type="entry name" value="PERIPLASMIC BINDING PROTEIN"/>
    <property type="match status" value="1"/>
</dbReference>
<keyword evidence="1" id="KW-0732">Signal</keyword>
<dbReference type="InterPro" id="IPR054828">
    <property type="entry name" value="Vit_B12_bind_prot"/>
</dbReference>
<keyword evidence="4" id="KW-1185">Reference proteome</keyword>
<dbReference type="InterPro" id="IPR002491">
    <property type="entry name" value="ABC_transptr_periplasmic_BD"/>
</dbReference>
<feature type="domain" description="Fe/B12 periplasmic-binding" evidence="2">
    <location>
        <begin position="21"/>
        <end position="275"/>
    </location>
</feature>
<proteinExistence type="predicted"/>
<dbReference type="PANTHER" id="PTHR30535">
    <property type="entry name" value="VITAMIN B12-BINDING PROTEIN"/>
    <property type="match status" value="1"/>
</dbReference>
<gene>
    <name evidence="3" type="primary">btuF_1</name>
    <name evidence="3" type="ORF">LMG29542_05732</name>
</gene>
<evidence type="ECO:0000259" key="2">
    <source>
        <dbReference type="PROSITE" id="PS50983"/>
    </source>
</evidence>
<dbReference type="Pfam" id="PF01497">
    <property type="entry name" value="Peripla_BP_2"/>
    <property type="match status" value="1"/>
</dbReference>
<evidence type="ECO:0000256" key="1">
    <source>
        <dbReference type="ARBA" id="ARBA00022729"/>
    </source>
</evidence>
<evidence type="ECO:0000313" key="3">
    <source>
        <dbReference type="EMBL" id="CAB3767926.1"/>
    </source>
</evidence>
<dbReference type="EMBL" id="CADIKH010000035">
    <property type="protein sequence ID" value="CAB3767926.1"/>
    <property type="molecule type" value="Genomic_DNA"/>
</dbReference>
<dbReference type="NCBIfam" id="NF038402">
    <property type="entry name" value="TroA_like"/>
    <property type="match status" value="1"/>
</dbReference>
<name>A0A6J5ERS2_9BURK</name>
<accession>A0A6J5ERS2</accession>
<sequence length="275" mass="30582">MSEQTVDAAGVEHASAGDDARIVSLVPSITELLFALGLDRQIVGRTGFCVHPRERVRAIPKVGGTKSIRIDAVRALRPTHAIVNIDENERTTVDALRTFVPHIVVTHPLAPEDNVALFALLGAIFGRRDAAQRLSDALRTELDAVTARTWPRQRVLYAIWRDPWMTVARDTYISAMLRLVNWHTLPDIDGGPTGAQRYPAFDLNARWLADVDRVLLSSEPYRFTQSHCDTLTQNPQVAGGLAGKRIELIDGEQVSWYGSRAIEGIGYLQRYASRH</sequence>
<organism evidence="3 4">
    <name type="scientific">Paraburkholderia humisilvae</name>
    <dbReference type="NCBI Taxonomy" id="627669"/>
    <lineage>
        <taxon>Bacteria</taxon>
        <taxon>Pseudomonadati</taxon>
        <taxon>Pseudomonadota</taxon>
        <taxon>Betaproteobacteria</taxon>
        <taxon>Burkholderiales</taxon>
        <taxon>Burkholderiaceae</taxon>
        <taxon>Paraburkholderia</taxon>
    </lineage>
</organism>
<dbReference type="RefSeq" id="WP_175229929.1">
    <property type="nucleotide sequence ID" value="NZ_CADIKH010000035.1"/>
</dbReference>
<dbReference type="PROSITE" id="PS50983">
    <property type="entry name" value="FE_B12_PBP"/>
    <property type="match status" value="1"/>
</dbReference>
<evidence type="ECO:0000313" key="4">
    <source>
        <dbReference type="Proteomes" id="UP000494363"/>
    </source>
</evidence>
<dbReference type="Gene3D" id="3.40.50.1980">
    <property type="entry name" value="Nitrogenase molybdenum iron protein domain"/>
    <property type="match status" value="2"/>
</dbReference>
<dbReference type="SUPFAM" id="SSF53807">
    <property type="entry name" value="Helical backbone' metal receptor"/>
    <property type="match status" value="1"/>
</dbReference>
<protein>
    <submittedName>
        <fullName evidence="3">Vitamin B12-binding protein</fullName>
    </submittedName>
</protein>
<reference evidence="3 4" key="1">
    <citation type="submission" date="2020-04" db="EMBL/GenBank/DDBJ databases">
        <authorList>
            <person name="De Canck E."/>
        </authorList>
    </citation>
    <scope>NUCLEOTIDE SEQUENCE [LARGE SCALE GENOMIC DNA]</scope>
    <source>
        <strain evidence="3 4">LMG 29542</strain>
    </source>
</reference>
<dbReference type="InterPro" id="IPR050902">
    <property type="entry name" value="ABC_Transporter_SBP"/>
</dbReference>
<dbReference type="Proteomes" id="UP000494363">
    <property type="component" value="Unassembled WGS sequence"/>
</dbReference>
<dbReference type="AlphaFoldDB" id="A0A6J5ERS2"/>